<evidence type="ECO:0000256" key="1">
    <source>
        <dbReference type="ARBA" id="ARBA00001113"/>
    </source>
</evidence>
<evidence type="ECO:0000256" key="2">
    <source>
        <dbReference type="ARBA" id="ARBA00004745"/>
    </source>
</evidence>
<dbReference type="PANTHER" id="PTHR28629:SF4">
    <property type="entry name" value="TRIOKINASE_FMN CYCLASE"/>
    <property type="match status" value="1"/>
</dbReference>
<dbReference type="NCBIfam" id="TIGR02365">
    <property type="entry name" value="dha_L_ycgS"/>
    <property type="match status" value="1"/>
</dbReference>
<keyword evidence="6" id="KW-0319">Glycerol metabolism</keyword>
<dbReference type="InterPro" id="IPR004007">
    <property type="entry name" value="DhaL_dom"/>
</dbReference>
<sequence>MELTVKEIQVWLDKFTEKIEANKAYLSDLDTPIGDGDHGNNMGRGVAAYQESLAKQKPTTIPDTFKVMTMAMISKVGGASGPLYGSAFMGMTKAAQGMDAFTSQDELQTIIAAGLDGIKQRGKAEVDDKTMVDVWDAIVGLIEAGDFTAEAVEAAKNNTKDMLAKKGRASYLGERSIGHIDPGAASSALLFESLIEVL</sequence>
<comment type="catalytic activity">
    <reaction evidence="1">
        <text>dihydroxyacetone + phosphoenolpyruvate = dihydroxyacetone phosphate + pyruvate</text>
        <dbReference type="Rhea" id="RHEA:18381"/>
        <dbReference type="ChEBI" id="CHEBI:15361"/>
        <dbReference type="ChEBI" id="CHEBI:16016"/>
        <dbReference type="ChEBI" id="CHEBI:57642"/>
        <dbReference type="ChEBI" id="CHEBI:58702"/>
        <dbReference type="EC" id="2.7.1.121"/>
    </reaction>
</comment>
<dbReference type="Gene3D" id="1.25.40.340">
    <property type="match status" value="1"/>
</dbReference>
<dbReference type="AlphaFoldDB" id="A0A4S3B3K6"/>
<dbReference type="EC" id="2.7.1.121" evidence="3"/>
<dbReference type="FunFam" id="1.25.40.340:FF:000002">
    <property type="entry name" value="Dihydroxyacetone kinase, L subunit"/>
    <property type="match status" value="1"/>
</dbReference>
<keyword evidence="4" id="KW-0808">Transferase</keyword>
<keyword evidence="11" id="KW-1185">Reference proteome</keyword>
<dbReference type="Proteomes" id="UP000310506">
    <property type="component" value="Unassembled WGS sequence"/>
</dbReference>
<evidence type="ECO:0000256" key="3">
    <source>
        <dbReference type="ARBA" id="ARBA00012095"/>
    </source>
</evidence>
<protein>
    <recommendedName>
        <fullName evidence="3">phosphoenolpyruvate--glycerone phosphotransferase</fullName>
        <ecNumber evidence="3">2.7.1.121</ecNumber>
    </recommendedName>
</protein>
<evidence type="ECO:0000313" key="11">
    <source>
        <dbReference type="Proteomes" id="UP000310506"/>
    </source>
</evidence>
<gene>
    <name evidence="10" type="primary">dhaL</name>
    <name evidence="10" type="ORF">ESZ54_05560</name>
</gene>
<dbReference type="PANTHER" id="PTHR28629">
    <property type="entry name" value="TRIOKINASE/FMN CYCLASE"/>
    <property type="match status" value="1"/>
</dbReference>
<evidence type="ECO:0000256" key="5">
    <source>
        <dbReference type="ARBA" id="ARBA00022777"/>
    </source>
</evidence>
<evidence type="ECO:0000256" key="6">
    <source>
        <dbReference type="ARBA" id="ARBA00022798"/>
    </source>
</evidence>
<evidence type="ECO:0000313" key="10">
    <source>
        <dbReference type="EMBL" id="THB61392.1"/>
    </source>
</evidence>
<comment type="pathway">
    <text evidence="2">Polyol metabolism; glycerol degradation.</text>
</comment>
<dbReference type="InterPro" id="IPR036117">
    <property type="entry name" value="DhaL_dom_sf"/>
</dbReference>
<accession>A0A4S3B3K6</accession>
<comment type="function">
    <text evidence="8">ADP-binding subunit of the dihydroxyacetone kinase, which is responsible for the phosphoenolpyruvate (PEP)-dependent phosphorylation of dihydroxyacetone. DhaL-ADP is converted to DhaL-ATP via a phosphoryl group transfer from DhaM and transmits it to dihydroxyacetone binds to DhaK.</text>
</comment>
<keyword evidence="5 10" id="KW-0418">Kinase</keyword>
<dbReference type="SUPFAM" id="SSF101473">
    <property type="entry name" value="DhaL-like"/>
    <property type="match status" value="1"/>
</dbReference>
<dbReference type="OrthoDB" id="9800291at2"/>
<comment type="caution">
    <text evidence="10">The sequence shown here is derived from an EMBL/GenBank/DDBJ whole genome shotgun (WGS) entry which is preliminary data.</text>
</comment>
<reference evidence="10 11" key="1">
    <citation type="submission" date="2019-01" db="EMBL/GenBank/DDBJ databases">
        <title>Vagococcus silagei sp. nov. isolated from brewer's grain.</title>
        <authorList>
            <person name="Guu J.-R."/>
        </authorList>
    </citation>
    <scope>NUCLEOTIDE SEQUENCE [LARGE SCALE GENOMIC DNA]</scope>
    <source>
        <strain evidence="10 11">2B-2</strain>
    </source>
</reference>
<dbReference type="Pfam" id="PF02734">
    <property type="entry name" value="Dak2"/>
    <property type="match status" value="1"/>
</dbReference>
<evidence type="ECO:0000259" key="9">
    <source>
        <dbReference type="PROSITE" id="PS51480"/>
    </source>
</evidence>
<dbReference type="GO" id="GO:0047324">
    <property type="term" value="F:phosphoenolpyruvate-glycerone phosphotransferase activity"/>
    <property type="evidence" value="ECO:0007669"/>
    <property type="project" value="UniProtKB-EC"/>
</dbReference>
<name>A0A4S3B3K6_9ENTE</name>
<comment type="subunit">
    <text evidence="7">Homodimer. The dihydroxyacetone kinase complex is composed of a homodimer of DhaM, a homodimer of DhaK and the subunit DhaL.</text>
</comment>
<dbReference type="GO" id="GO:0019563">
    <property type="term" value="P:glycerol catabolic process"/>
    <property type="evidence" value="ECO:0007669"/>
    <property type="project" value="TreeGrafter"/>
</dbReference>
<organism evidence="10 11">
    <name type="scientific">Vagococcus silagei</name>
    <dbReference type="NCBI Taxonomy" id="2508885"/>
    <lineage>
        <taxon>Bacteria</taxon>
        <taxon>Bacillati</taxon>
        <taxon>Bacillota</taxon>
        <taxon>Bacilli</taxon>
        <taxon>Lactobacillales</taxon>
        <taxon>Enterococcaceae</taxon>
        <taxon>Vagococcus</taxon>
    </lineage>
</organism>
<dbReference type="GO" id="GO:0004371">
    <property type="term" value="F:glycerone kinase activity"/>
    <property type="evidence" value="ECO:0007669"/>
    <property type="project" value="InterPro"/>
</dbReference>
<dbReference type="RefSeq" id="WP_136136673.1">
    <property type="nucleotide sequence ID" value="NZ_SDGV01000013.1"/>
</dbReference>
<dbReference type="EMBL" id="SDGV01000013">
    <property type="protein sequence ID" value="THB61392.1"/>
    <property type="molecule type" value="Genomic_DNA"/>
</dbReference>
<dbReference type="SMART" id="SM01120">
    <property type="entry name" value="Dak2"/>
    <property type="match status" value="1"/>
</dbReference>
<evidence type="ECO:0000256" key="8">
    <source>
        <dbReference type="ARBA" id="ARBA00055771"/>
    </source>
</evidence>
<feature type="domain" description="DhaL" evidence="9">
    <location>
        <begin position="6"/>
        <end position="196"/>
    </location>
</feature>
<dbReference type="InterPro" id="IPR012737">
    <property type="entry name" value="DhaK_L_YcgS"/>
</dbReference>
<dbReference type="GO" id="GO:0005829">
    <property type="term" value="C:cytosol"/>
    <property type="evidence" value="ECO:0007669"/>
    <property type="project" value="TreeGrafter"/>
</dbReference>
<dbReference type="InterPro" id="IPR050861">
    <property type="entry name" value="Dihydroxyacetone_Kinase"/>
</dbReference>
<evidence type="ECO:0000256" key="4">
    <source>
        <dbReference type="ARBA" id="ARBA00022679"/>
    </source>
</evidence>
<proteinExistence type="predicted"/>
<evidence type="ECO:0000256" key="7">
    <source>
        <dbReference type="ARBA" id="ARBA00046577"/>
    </source>
</evidence>
<dbReference type="PROSITE" id="PS51480">
    <property type="entry name" value="DHAL"/>
    <property type="match status" value="1"/>
</dbReference>